<gene>
    <name evidence="3" type="ORF">H7344_07515</name>
</gene>
<dbReference type="PANTHER" id="PTHR34219:SF1">
    <property type="entry name" value="PEPSY DOMAIN-CONTAINING PROTEIN"/>
    <property type="match status" value="1"/>
</dbReference>
<reference evidence="3 4" key="1">
    <citation type="submission" date="2020-08" db="EMBL/GenBank/DDBJ databases">
        <title>novel species in genus Nocardioides.</title>
        <authorList>
            <person name="Zhang G."/>
        </authorList>
    </citation>
    <scope>NUCLEOTIDE SEQUENCE [LARGE SCALE GENOMIC DNA]</scope>
    <source>
        <strain evidence="3 4">SC8A-24</strain>
    </source>
</reference>
<organism evidence="3 4">
    <name type="scientific">Nocardioides deserti</name>
    <dbReference type="NCBI Taxonomy" id="1588644"/>
    <lineage>
        <taxon>Bacteria</taxon>
        <taxon>Bacillati</taxon>
        <taxon>Actinomycetota</taxon>
        <taxon>Actinomycetes</taxon>
        <taxon>Propionibacteriales</taxon>
        <taxon>Nocardioidaceae</taxon>
        <taxon>Nocardioides</taxon>
    </lineage>
</organism>
<sequence length="489" mass="52792">MTDLRVPERAPDPDPGPPRRRHDRAGKPSGGGLFRAVWRWHFFASFVVVPVLLVLAVTGLIYLFRFQLEPLLHPDLMKAEPTATQQIAQPYSAQLAAVQSAYPDATVVSLAEPREEGRSTVFSVVLADGEGRDVFVDPFAVEVLGSMNPDTTLSGTAVRLHADLMSGRVGDAVMELGACWAIVMAITGYYLFFRGRKARRRLARSGRPGARLRARHGVVGAVVGVGLLTLLVSGLPWTGFWGAKVQELATARGSSMWSTDHGGFSDPVSTLDESLPHSHVQDAPWAQHKSEVPRSEVPEPDAAGEVSVANVDTAVVVAEREGLRRPFTIALPSTDDGVFSVIGYAFDAPSDERTVHVDRYGGQVVSTYGYDDYPALAKVVAQGIGLHEGRSLGLWSFWGAALMCVGVVVSCVSGPLMWWRRRPRGKASIGAPRGRMPLRSTPALTVGIVVLGLLLPFFGISLLLALLVDQLVLRRVPALAGWFDRPAQA</sequence>
<keyword evidence="4" id="KW-1185">Reference proteome</keyword>
<keyword evidence="2" id="KW-0812">Transmembrane</keyword>
<comment type="caution">
    <text evidence="3">The sequence shown here is derived from an EMBL/GenBank/DDBJ whole genome shotgun (WGS) entry which is preliminary data.</text>
</comment>
<dbReference type="EMBL" id="JACMYC010000003">
    <property type="protein sequence ID" value="MBC2960142.1"/>
    <property type="molecule type" value="Genomic_DNA"/>
</dbReference>
<keyword evidence="2" id="KW-0472">Membrane</keyword>
<dbReference type="RefSeq" id="WP_186345386.1">
    <property type="nucleotide sequence ID" value="NZ_BMMR01000003.1"/>
</dbReference>
<name>A0ABR6U6T1_9ACTN</name>
<feature type="transmembrane region" description="Helical" evidence="2">
    <location>
        <begin position="443"/>
        <end position="468"/>
    </location>
</feature>
<proteinExistence type="predicted"/>
<accession>A0ABR6U6T1</accession>
<dbReference type="PANTHER" id="PTHR34219">
    <property type="entry name" value="IRON-REGULATED INNER MEMBRANE PROTEIN-RELATED"/>
    <property type="match status" value="1"/>
</dbReference>
<evidence type="ECO:0000256" key="1">
    <source>
        <dbReference type="SAM" id="MobiDB-lite"/>
    </source>
</evidence>
<feature type="transmembrane region" description="Helical" evidence="2">
    <location>
        <begin position="42"/>
        <end position="64"/>
    </location>
</feature>
<feature type="transmembrane region" description="Helical" evidence="2">
    <location>
        <begin position="214"/>
        <end position="235"/>
    </location>
</feature>
<feature type="compositionally biased region" description="Basic and acidic residues" evidence="1">
    <location>
        <begin position="1"/>
        <end position="12"/>
    </location>
</feature>
<feature type="transmembrane region" description="Helical" evidence="2">
    <location>
        <begin position="395"/>
        <end position="419"/>
    </location>
</feature>
<evidence type="ECO:0000256" key="2">
    <source>
        <dbReference type="SAM" id="Phobius"/>
    </source>
</evidence>
<evidence type="ECO:0000313" key="3">
    <source>
        <dbReference type="EMBL" id="MBC2960142.1"/>
    </source>
</evidence>
<dbReference type="Proteomes" id="UP000604001">
    <property type="component" value="Unassembled WGS sequence"/>
</dbReference>
<feature type="region of interest" description="Disordered" evidence="1">
    <location>
        <begin position="1"/>
        <end position="27"/>
    </location>
</feature>
<evidence type="ECO:0000313" key="4">
    <source>
        <dbReference type="Proteomes" id="UP000604001"/>
    </source>
</evidence>
<protein>
    <submittedName>
        <fullName evidence="3">PepSY domain-containing protein</fullName>
    </submittedName>
</protein>
<dbReference type="Pfam" id="PF03929">
    <property type="entry name" value="PepSY_TM"/>
    <property type="match status" value="1"/>
</dbReference>
<dbReference type="InterPro" id="IPR005625">
    <property type="entry name" value="PepSY-ass_TM"/>
</dbReference>
<keyword evidence="2" id="KW-1133">Transmembrane helix</keyword>
<feature type="transmembrane region" description="Helical" evidence="2">
    <location>
        <begin position="172"/>
        <end position="193"/>
    </location>
</feature>